<evidence type="ECO:0000313" key="3">
    <source>
        <dbReference type="Proteomes" id="UP000271974"/>
    </source>
</evidence>
<name>A0A433SSN8_ELYCH</name>
<organism evidence="2 3">
    <name type="scientific">Elysia chlorotica</name>
    <name type="common">Eastern emerald elysia</name>
    <name type="synonym">Sea slug</name>
    <dbReference type="NCBI Taxonomy" id="188477"/>
    <lineage>
        <taxon>Eukaryota</taxon>
        <taxon>Metazoa</taxon>
        <taxon>Spiralia</taxon>
        <taxon>Lophotrochozoa</taxon>
        <taxon>Mollusca</taxon>
        <taxon>Gastropoda</taxon>
        <taxon>Heterobranchia</taxon>
        <taxon>Euthyneura</taxon>
        <taxon>Panpulmonata</taxon>
        <taxon>Sacoglossa</taxon>
        <taxon>Placobranchoidea</taxon>
        <taxon>Plakobranchidae</taxon>
        <taxon>Elysia</taxon>
    </lineage>
</organism>
<proteinExistence type="predicted"/>
<accession>A0A433SSN8</accession>
<comment type="caution">
    <text evidence="2">The sequence shown here is derived from an EMBL/GenBank/DDBJ whole genome shotgun (WGS) entry which is preliminary data.</text>
</comment>
<sequence length="247" mass="27595">MDLILAYDDESGSNSENETDERHDVDVLPSKVKPASAVPIDSQAETDAVVSQSSTSNFFNLTVFQPNPPKSNPKASYNTKKDSGDEVDIPDGEFWSDFIPEEDPCSKDCQQAPRTSHEEYFKRQTMSDNNFNNLQLSCHESKQNLIIPFNSKSQSRVHSVRHACHPYLAAEGNRNVSFADMHRKASHTHKPNDHIPNQASAVQSPEKRKVYYIHSKVAPYLHTNCVCKPASKASASWLAHEGAANRL</sequence>
<reference evidence="2 3" key="1">
    <citation type="submission" date="2019-01" db="EMBL/GenBank/DDBJ databases">
        <title>A draft genome assembly of the solar-powered sea slug Elysia chlorotica.</title>
        <authorList>
            <person name="Cai H."/>
            <person name="Li Q."/>
            <person name="Fang X."/>
            <person name="Li J."/>
            <person name="Curtis N.E."/>
            <person name="Altenburger A."/>
            <person name="Shibata T."/>
            <person name="Feng M."/>
            <person name="Maeda T."/>
            <person name="Schwartz J.A."/>
            <person name="Shigenobu S."/>
            <person name="Lundholm N."/>
            <person name="Nishiyama T."/>
            <person name="Yang H."/>
            <person name="Hasebe M."/>
            <person name="Li S."/>
            <person name="Pierce S.K."/>
            <person name="Wang J."/>
        </authorList>
    </citation>
    <scope>NUCLEOTIDE SEQUENCE [LARGE SCALE GENOMIC DNA]</scope>
    <source>
        <strain evidence="2">EC2010</strain>
        <tissue evidence="2">Whole organism of an adult</tissue>
    </source>
</reference>
<dbReference type="EMBL" id="RQTK01001088">
    <property type="protein sequence ID" value="RUS72276.1"/>
    <property type="molecule type" value="Genomic_DNA"/>
</dbReference>
<protein>
    <submittedName>
        <fullName evidence="2">Uncharacterized protein</fullName>
    </submittedName>
</protein>
<dbReference type="AlphaFoldDB" id="A0A433SSN8"/>
<feature type="non-terminal residue" evidence="2">
    <location>
        <position position="247"/>
    </location>
</feature>
<evidence type="ECO:0000256" key="1">
    <source>
        <dbReference type="SAM" id="MobiDB-lite"/>
    </source>
</evidence>
<gene>
    <name evidence="2" type="ORF">EGW08_019964</name>
</gene>
<keyword evidence="3" id="KW-1185">Reference proteome</keyword>
<evidence type="ECO:0000313" key="2">
    <source>
        <dbReference type="EMBL" id="RUS72276.1"/>
    </source>
</evidence>
<dbReference type="Proteomes" id="UP000271974">
    <property type="component" value="Unassembled WGS sequence"/>
</dbReference>
<feature type="region of interest" description="Disordered" evidence="1">
    <location>
        <begin position="1"/>
        <end position="24"/>
    </location>
</feature>
<feature type="region of interest" description="Disordered" evidence="1">
    <location>
        <begin position="64"/>
        <end position="86"/>
    </location>
</feature>